<dbReference type="PANTHER" id="PTHR38766">
    <property type="entry name" value="FLAGELLAR PROTEIN FLIO"/>
    <property type="match status" value="1"/>
</dbReference>
<keyword evidence="3" id="KW-0282">Flagellum</keyword>
<dbReference type="EMBL" id="JBHSJF010000006">
    <property type="protein sequence ID" value="MFC5069407.1"/>
    <property type="molecule type" value="Genomic_DNA"/>
</dbReference>
<dbReference type="PANTHER" id="PTHR38766:SF1">
    <property type="entry name" value="FLAGELLAR PROTEIN FLIO"/>
    <property type="match status" value="1"/>
</dbReference>
<protein>
    <submittedName>
        <fullName evidence="3">Flagellar biosynthetic protein FliO</fullName>
    </submittedName>
</protein>
<feature type="compositionally biased region" description="Pro residues" evidence="1">
    <location>
        <begin position="171"/>
        <end position="183"/>
    </location>
</feature>
<keyword evidence="3" id="KW-0969">Cilium</keyword>
<keyword evidence="4" id="KW-1185">Reference proteome</keyword>
<keyword evidence="3" id="KW-0966">Cell projection</keyword>
<evidence type="ECO:0000256" key="1">
    <source>
        <dbReference type="SAM" id="MobiDB-lite"/>
    </source>
</evidence>
<name>A0ABV9Z5I0_9HYPH</name>
<accession>A0ABV9Z5I0</accession>
<keyword evidence="2" id="KW-0472">Membrane</keyword>
<comment type="caution">
    <text evidence="3">The sequence shown here is derived from an EMBL/GenBank/DDBJ whole genome shotgun (WGS) entry which is preliminary data.</text>
</comment>
<keyword evidence="2" id="KW-0812">Transmembrane</keyword>
<evidence type="ECO:0000313" key="3">
    <source>
        <dbReference type="EMBL" id="MFC5069407.1"/>
    </source>
</evidence>
<gene>
    <name evidence="3" type="ORF">ACFPFW_15425</name>
</gene>
<dbReference type="RefSeq" id="WP_162799807.1">
    <property type="nucleotide sequence ID" value="NZ_JBHSJF010000006.1"/>
</dbReference>
<proteinExistence type="predicted"/>
<keyword evidence="2" id="KW-1133">Transmembrane helix</keyword>
<feature type="compositionally biased region" description="Pro residues" evidence="1">
    <location>
        <begin position="120"/>
        <end position="135"/>
    </location>
</feature>
<feature type="region of interest" description="Disordered" evidence="1">
    <location>
        <begin position="99"/>
        <end position="351"/>
    </location>
</feature>
<evidence type="ECO:0000313" key="4">
    <source>
        <dbReference type="Proteomes" id="UP001595796"/>
    </source>
</evidence>
<dbReference type="InterPro" id="IPR052205">
    <property type="entry name" value="FliO/MopB"/>
</dbReference>
<evidence type="ECO:0000256" key="2">
    <source>
        <dbReference type="SAM" id="Phobius"/>
    </source>
</evidence>
<dbReference type="Proteomes" id="UP001595796">
    <property type="component" value="Unassembled WGS sequence"/>
</dbReference>
<feature type="compositionally biased region" description="Pro residues" evidence="1">
    <location>
        <begin position="142"/>
        <end position="164"/>
    </location>
</feature>
<organism evidence="3 4">
    <name type="scientific">Flaviflagellibacter deserti</name>
    <dbReference type="NCBI Taxonomy" id="2267266"/>
    <lineage>
        <taxon>Bacteria</taxon>
        <taxon>Pseudomonadati</taxon>
        <taxon>Pseudomonadota</taxon>
        <taxon>Alphaproteobacteria</taxon>
        <taxon>Hyphomicrobiales</taxon>
        <taxon>Flaviflagellibacter</taxon>
    </lineage>
</organism>
<feature type="compositionally biased region" description="Basic and acidic residues" evidence="1">
    <location>
        <begin position="257"/>
        <end position="277"/>
    </location>
</feature>
<reference evidence="4" key="1">
    <citation type="journal article" date="2019" name="Int. J. Syst. Evol. Microbiol.">
        <title>The Global Catalogue of Microorganisms (GCM) 10K type strain sequencing project: providing services to taxonomists for standard genome sequencing and annotation.</title>
        <authorList>
            <consortium name="The Broad Institute Genomics Platform"/>
            <consortium name="The Broad Institute Genome Sequencing Center for Infectious Disease"/>
            <person name="Wu L."/>
            <person name="Ma J."/>
        </authorList>
    </citation>
    <scope>NUCLEOTIDE SEQUENCE [LARGE SCALE GENOMIC DNA]</scope>
    <source>
        <strain evidence="4">CGMCC 1.16444</strain>
    </source>
</reference>
<feature type="compositionally biased region" description="Low complexity" evidence="1">
    <location>
        <begin position="239"/>
        <end position="256"/>
    </location>
</feature>
<feature type="transmembrane region" description="Helical" evidence="2">
    <location>
        <begin position="12"/>
        <end position="33"/>
    </location>
</feature>
<feature type="compositionally biased region" description="Pro residues" evidence="1">
    <location>
        <begin position="290"/>
        <end position="321"/>
    </location>
</feature>
<sequence length="351" mass="37047">MDQLFGTELPLAVKFLLAFALVLGLIYATAMIVRRLAGRKLPLSNSGRARQPRLGVLDAFAIDARRRLVLIRRDNVEHLIMIGGPNDVVVESHIVRTPSQAALAPQRGNRPPAEAVRAPVLPPQPQPQPVLPPQPAAIAPQPRLPSPPPGLQPVPAPSPFPPRQPNLAAVPPAPPRDIPPPAAPAAEAPRSKPGFFRATMSRATGVLSPSNDENAAQGEPPMDNPPPERREPAPPRIVPAPVTTAPAPAPAPAGAKPKAEIDPLFADIERQLEEALQRPKGPGAVAEQPVPAPKPAAPPAPPQRRPVERPAPPAPRAPEPAPTTDTAASDKSHLDSLEEEMANLLGRTRPS</sequence>